<organism evidence="7 8">
    <name type="scientific">Lodderomyces beijingensis</name>
    <dbReference type="NCBI Taxonomy" id="1775926"/>
    <lineage>
        <taxon>Eukaryota</taxon>
        <taxon>Fungi</taxon>
        <taxon>Dikarya</taxon>
        <taxon>Ascomycota</taxon>
        <taxon>Saccharomycotina</taxon>
        <taxon>Pichiomycetes</taxon>
        <taxon>Debaryomycetaceae</taxon>
        <taxon>Candida/Lodderomyces clade</taxon>
        <taxon>Lodderomyces</taxon>
    </lineage>
</organism>
<protein>
    <recommendedName>
        <fullName evidence="9">HTH myb-type domain-containing protein</fullName>
    </recommendedName>
</protein>
<dbReference type="InterPro" id="IPR052833">
    <property type="entry name" value="Telomeric_DNA-bd_trans-reg"/>
</dbReference>
<dbReference type="Pfam" id="PF08558">
    <property type="entry name" value="TRF"/>
    <property type="match status" value="1"/>
</dbReference>
<gene>
    <name evidence="7" type="ORF">LODBEIA_P43510</name>
</gene>
<feature type="compositionally biased region" description="Polar residues" evidence="4">
    <location>
        <begin position="190"/>
        <end position="200"/>
    </location>
</feature>
<feature type="compositionally biased region" description="Low complexity" evidence="4">
    <location>
        <begin position="122"/>
        <end position="144"/>
    </location>
</feature>
<dbReference type="PROSITE" id="PS50090">
    <property type="entry name" value="MYB_LIKE"/>
    <property type="match status" value="1"/>
</dbReference>
<evidence type="ECO:0000259" key="6">
    <source>
        <dbReference type="PROSITE" id="PS51294"/>
    </source>
</evidence>
<feature type="compositionally biased region" description="Basic and acidic residues" evidence="4">
    <location>
        <begin position="174"/>
        <end position="186"/>
    </location>
</feature>
<reference evidence="7 8" key="1">
    <citation type="submission" date="2024-03" db="EMBL/GenBank/DDBJ databases">
        <authorList>
            <person name="Brejova B."/>
        </authorList>
    </citation>
    <scope>NUCLEOTIDE SEQUENCE [LARGE SCALE GENOMIC DNA]</scope>
    <source>
        <strain evidence="7 8">CBS 14171</strain>
    </source>
</reference>
<dbReference type="PROSITE" id="PS51294">
    <property type="entry name" value="HTH_MYB"/>
    <property type="match status" value="1"/>
</dbReference>
<feature type="compositionally biased region" description="Basic and acidic residues" evidence="4">
    <location>
        <begin position="145"/>
        <end position="167"/>
    </location>
</feature>
<dbReference type="InterPro" id="IPR009057">
    <property type="entry name" value="Homeodomain-like_sf"/>
</dbReference>
<evidence type="ECO:0000256" key="1">
    <source>
        <dbReference type="ARBA" id="ARBA00023125"/>
    </source>
</evidence>
<evidence type="ECO:0008006" key="9">
    <source>
        <dbReference type="Google" id="ProtNLM"/>
    </source>
</evidence>
<dbReference type="Proteomes" id="UP001497383">
    <property type="component" value="Chromosome 5"/>
</dbReference>
<name>A0ABP0ZUY7_9ASCO</name>
<dbReference type="SUPFAM" id="SSF46689">
    <property type="entry name" value="Homeodomain-like"/>
    <property type="match status" value="1"/>
</dbReference>
<evidence type="ECO:0000256" key="4">
    <source>
        <dbReference type="SAM" id="MobiDB-lite"/>
    </source>
</evidence>
<feature type="compositionally biased region" description="Basic and acidic residues" evidence="4">
    <location>
        <begin position="14"/>
        <end position="29"/>
    </location>
</feature>
<feature type="compositionally biased region" description="Basic and acidic residues" evidence="4">
    <location>
        <begin position="44"/>
        <end position="74"/>
    </location>
</feature>
<evidence type="ECO:0000313" key="7">
    <source>
        <dbReference type="EMBL" id="CAK9440251.1"/>
    </source>
</evidence>
<feature type="domain" description="HTH myb-type" evidence="6">
    <location>
        <begin position="609"/>
        <end position="661"/>
    </location>
</feature>
<evidence type="ECO:0000259" key="5">
    <source>
        <dbReference type="PROSITE" id="PS50090"/>
    </source>
</evidence>
<evidence type="ECO:0000256" key="3">
    <source>
        <dbReference type="ARBA" id="ARBA00023306"/>
    </source>
</evidence>
<keyword evidence="8" id="KW-1185">Reference proteome</keyword>
<feature type="compositionally biased region" description="Low complexity" evidence="4">
    <location>
        <begin position="710"/>
        <end position="720"/>
    </location>
</feature>
<proteinExistence type="predicted"/>
<dbReference type="Gene3D" id="1.10.10.60">
    <property type="entry name" value="Homeodomain-like"/>
    <property type="match status" value="1"/>
</dbReference>
<dbReference type="PANTHER" id="PTHR47807:SF1">
    <property type="entry name" value="PROTEIN TBF1"/>
    <property type="match status" value="1"/>
</dbReference>
<dbReference type="Pfam" id="PF00249">
    <property type="entry name" value="Myb_DNA-binding"/>
    <property type="match status" value="1"/>
</dbReference>
<feature type="domain" description="Myb-like" evidence="5">
    <location>
        <begin position="605"/>
        <end position="657"/>
    </location>
</feature>
<dbReference type="SMART" id="SM00717">
    <property type="entry name" value="SANT"/>
    <property type="match status" value="1"/>
</dbReference>
<dbReference type="InterPro" id="IPR001005">
    <property type="entry name" value="SANT/Myb"/>
</dbReference>
<keyword evidence="2" id="KW-0539">Nucleus</keyword>
<dbReference type="EMBL" id="OZ022409">
    <property type="protein sequence ID" value="CAK9440251.1"/>
    <property type="molecule type" value="Genomic_DNA"/>
</dbReference>
<accession>A0ABP0ZUY7</accession>
<dbReference type="InterPro" id="IPR017930">
    <property type="entry name" value="Myb_dom"/>
</dbReference>
<feature type="region of interest" description="Disordered" evidence="4">
    <location>
        <begin position="1"/>
        <end position="202"/>
    </location>
</feature>
<dbReference type="RefSeq" id="XP_066831289.1">
    <property type="nucleotide sequence ID" value="XM_066974563.1"/>
</dbReference>
<keyword evidence="1" id="KW-0238">DNA-binding</keyword>
<dbReference type="PANTHER" id="PTHR47807">
    <property type="entry name" value="PROTEIN TBF1"/>
    <property type="match status" value="1"/>
</dbReference>
<dbReference type="GeneID" id="92209547"/>
<keyword evidence="3" id="KW-0131">Cell cycle</keyword>
<dbReference type="InterPro" id="IPR013867">
    <property type="entry name" value="Telomere_rpt-bd_fac_dimer_dom"/>
</dbReference>
<feature type="region of interest" description="Disordered" evidence="4">
    <location>
        <begin position="568"/>
        <end position="616"/>
    </location>
</feature>
<evidence type="ECO:0000313" key="8">
    <source>
        <dbReference type="Proteomes" id="UP001497383"/>
    </source>
</evidence>
<feature type="region of interest" description="Disordered" evidence="4">
    <location>
        <begin position="689"/>
        <end position="720"/>
    </location>
</feature>
<evidence type="ECO:0000256" key="2">
    <source>
        <dbReference type="ARBA" id="ARBA00023242"/>
    </source>
</evidence>
<dbReference type="CDD" id="cd11660">
    <property type="entry name" value="SANT_TRF"/>
    <property type="match status" value="1"/>
</dbReference>
<sequence>MEDSNIDEVFLSRQHSERNNDPLESHEEALSAVAEVLSTPVDFNQKREKTEPDGEDHHEDEQRGREIKRQKIEESESASQRDSGEKDESAASTATTEENDEAKMPDPTDSLAMSDTHARLIQQAHQQLEKQQAQQQTQPPQEATSHGDDRDQDHEYEREREHVHVDDDGSNEPGKVEAPEIVKSVEPETQAPTKRYSSSAIPPDSELFNTNAAHAAYSSLSSSFQHSTLDPTRAIFTSANLSVLPLPIVAANYLPPRIQLLINTLPTLDNLATQLLRIAVTSSYNKIIDLASNPETPEGAAYRDLTSLFEFTKRLYSEEDPFLTVDHLAPGMWRVGDVTPQIFKSKEQSIESTLRKVNLATFLAATLGTMEIGFFYLNEFYLEIFCPGNSLDVKNSLSDTNYMESAPSSLATSIQSGTGSTVGGRIGKLLKPQALLFLDLKTQAYISAIEAGERSKEDILDDILPDNMEQILLERRNISMLLPTEVDFVERCRSRKAFLLKYDESNLQPLSENFKWFTFLKDLFDYTSRNMGYLIWGKSGKPPRDRREETPAHTQELYDQINAQMNYSPSSRADDDAAGGDSSTTDHSNLLPSEIREKQIQVNGHRPSQRRPWTREEEKAFKHAMELKGPHWSAILDLFGKGGKINESLRNRSQVQLKDKARNWKVFYLKNDMEVPHYLRNVTGGLDDKVKRSISRTSAKTAAAPVPNAQQQKQKQQEQQ</sequence>